<evidence type="ECO:0000256" key="13">
    <source>
        <dbReference type="SAM" id="SignalP"/>
    </source>
</evidence>
<evidence type="ECO:0000256" key="11">
    <source>
        <dbReference type="RuleBase" id="RU003518"/>
    </source>
</evidence>
<protein>
    <recommendedName>
        <fullName evidence="16">Glypican-5</fullName>
    </recommendedName>
</protein>
<keyword evidence="10" id="KW-0449">Lipoprotein</keyword>
<organism evidence="14 15">
    <name type="scientific">Strongylocentrotus purpuratus</name>
    <name type="common">Purple sea urchin</name>
    <dbReference type="NCBI Taxonomy" id="7668"/>
    <lineage>
        <taxon>Eukaryota</taxon>
        <taxon>Metazoa</taxon>
        <taxon>Echinodermata</taxon>
        <taxon>Eleutherozoa</taxon>
        <taxon>Echinozoa</taxon>
        <taxon>Echinoidea</taxon>
        <taxon>Euechinoidea</taxon>
        <taxon>Echinacea</taxon>
        <taxon>Camarodonta</taxon>
        <taxon>Echinidea</taxon>
        <taxon>Strongylocentrotidae</taxon>
        <taxon>Strongylocentrotus</taxon>
    </lineage>
</organism>
<dbReference type="GO" id="GO:0016477">
    <property type="term" value="P:cell migration"/>
    <property type="evidence" value="ECO:0000318"/>
    <property type="project" value="GO_Central"/>
</dbReference>
<keyword evidence="6" id="KW-0654">Proteoglycan</keyword>
<evidence type="ECO:0000256" key="10">
    <source>
        <dbReference type="ARBA" id="ARBA00023288"/>
    </source>
</evidence>
<evidence type="ECO:0000256" key="4">
    <source>
        <dbReference type="ARBA" id="ARBA00022622"/>
    </source>
</evidence>
<dbReference type="GO" id="GO:0098552">
    <property type="term" value="C:side of membrane"/>
    <property type="evidence" value="ECO:0007669"/>
    <property type="project" value="UniProtKB-KW"/>
</dbReference>
<dbReference type="GO" id="GO:0090263">
    <property type="term" value="P:positive regulation of canonical Wnt signaling pathway"/>
    <property type="evidence" value="ECO:0000318"/>
    <property type="project" value="GO_Central"/>
</dbReference>
<evidence type="ECO:0000256" key="3">
    <source>
        <dbReference type="ARBA" id="ARBA00022475"/>
    </source>
</evidence>
<evidence type="ECO:0000256" key="9">
    <source>
        <dbReference type="ARBA" id="ARBA00023207"/>
    </source>
</evidence>
<comment type="subcellular location">
    <subcellularLocation>
        <location evidence="1">Cell membrane</location>
        <topology evidence="1">Lipid-anchor</topology>
        <topology evidence="1">GPI-anchor</topology>
    </subcellularLocation>
</comment>
<evidence type="ECO:0000256" key="5">
    <source>
        <dbReference type="ARBA" id="ARBA00022729"/>
    </source>
</evidence>
<dbReference type="Pfam" id="PF01153">
    <property type="entry name" value="Glypican"/>
    <property type="match status" value="1"/>
</dbReference>
<accession>A0A7M7NLG4</accession>
<keyword evidence="15" id="KW-1185">Reference proteome</keyword>
<dbReference type="GeneID" id="115917883"/>
<reference evidence="15" key="1">
    <citation type="submission" date="2015-02" db="EMBL/GenBank/DDBJ databases">
        <title>Genome sequencing for Strongylocentrotus purpuratus.</title>
        <authorList>
            <person name="Murali S."/>
            <person name="Liu Y."/>
            <person name="Vee V."/>
            <person name="English A."/>
            <person name="Wang M."/>
            <person name="Skinner E."/>
            <person name="Han Y."/>
            <person name="Muzny D.M."/>
            <person name="Worley K.C."/>
            <person name="Gibbs R.A."/>
        </authorList>
    </citation>
    <scope>NUCLEOTIDE SEQUENCE</scope>
</reference>
<keyword evidence="3" id="KW-1003">Cell membrane</keyword>
<keyword evidence="9" id="KW-0357">Heparan sulfate</keyword>
<evidence type="ECO:0000256" key="6">
    <source>
        <dbReference type="ARBA" id="ARBA00022974"/>
    </source>
</evidence>
<evidence type="ECO:0000256" key="8">
    <source>
        <dbReference type="ARBA" id="ARBA00023180"/>
    </source>
</evidence>
<keyword evidence="8" id="KW-0325">Glycoprotein</keyword>
<dbReference type="PANTHER" id="PTHR10822">
    <property type="entry name" value="GLYPICAN"/>
    <property type="match status" value="1"/>
</dbReference>
<feature type="compositionally biased region" description="Polar residues" evidence="12">
    <location>
        <begin position="517"/>
        <end position="531"/>
    </location>
</feature>
<feature type="chain" id="PRO_5029677823" description="Glypican-5" evidence="13">
    <location>
        <begin position="25"/>
        <end position="605"/>
    </location>
</feature>
<evidence type="ECO:0000256" key="1">
    <source>
        <dbReference type="ARBA" id="ARBA00004609"/>
    </source>
</evidence>
<comment type="similarity">
    <text evidence="2 11">Belongs to the glypican family.</text>
</comment>
<evidence type="ECO:0000256" key="7">
    <source>
        <dbReference type="ARBA" id="ARBA00023136"/>
    </source>
</evidence>
<dbReference type="OrthoDB" id="6380619at2759"/>
<dbReference type="PANTHER" id="PTHR10822:SF29">
    <property type="entry name" value="DIVISION ABNORMALLY DELAYED PROTEIN"/>
    <property type="match status" value="1"/>
</dbReference>
<dbReference type="InterPro" id="IPR001863">
    <property type="entry name" value="Glypican"/>
</dbReference>
<name>A0A7M7NLG4_STRPU</name>
<reference evidence="14" key="2">
    <citation type="submission" date="2021-01" db="UniProtKB">
        <authorList>
            <consortium name="EnsemblMetazoa"/>
        </authorList>
    </citation>
    <scope>IDENTIFICATION</scope>
</reference>
<dbReference type="OMA" id="RGCSAQY"/>
<dbReference type="Proteomes" id="UP000007110">
    <property type="component" value="Unassembled WGS sequence"/>
</dbReference>
<dbReference type="GO" id="GO:0009986">
    <property type="term" value="C:cell surface"/>
    <property type="evidence" value="ECO:0000318"/>
    <property type="project" value="GO_Central"/>
</dbReference>
<feature type="region of interest" description="Disordered" evidence="12">
    <location>
        <begin position="484"/>
        <end position="583"/>
    </location>
</feature>
<evidence type="ECO:0000256" key="12">
    <source>
        <dbReference type="SAM" id="MobiDB-lite"/>
    </source>
</evidence>
<dbReference type="KEGG" id="spu:115917883"/>
<feature type="signal peptide" evidence="13">
    <location>
        <begin position="1"/>
        <end position="24"/>
    </location>
</feature>
<keyword evidence="4" id="KW-0336">GPI-anchor</keyword>
<dbReference type="EnsemblMetazoa" id="XM_030982405">
    <property type="protein sequence ID" value="XP_030838265"/>
    <property type="gene ID" value="LOC115917883"/>
</dbReference>
<dbReference type="RefSeq" id="XP_030838265.1">
    <property type="nucleotide sequence ID" value="XM_030982405.1"/>
</dbReference>
<dbReference type="AlphaFoldDB" id="A0A7M7NLG4"/>
<evidence type="ECO:0000256" key="2">
    <source>
        <dbReference type="ARBA" id="ARBA00010260"/>
    </source>
</evidence>
<keyword evidence="5 13" id="KW-0732">Signal</keyword>
<evidence type="ECO:0008006" key="16">
    <source>
        <dbReference type="Google" id="ProtNLM"/>
    </source>
</evidence>
<dbReference type="FunCoup" id="A0A7M7NLG4">
    <property type="interactions" value="785"/>
</dbReference>
<dbReference type="InParanoid" id="A0A7M7NLG4"/>
<evidence type="ECO:0000313" key="14">
    <source>
        <dbReference type="EnsemblMetazoa" id="XP_030838265"/>
    </source>
</evidence>
<dbReference type="GO" id="GO:1905475">
    <property type="term" value="P:regulation of protein localization to membrane"/>
    <property type="evidence" value="ECO:0000318"/>
    <property type="project" value="GO_Central"/>
</dbReference>
<keyword evidence="7" id="KW-0472">Membrane</keyword>
<dbReference type="GO" id="GO:0005886">
    <property type="term" value="C:plasma membrane"/>
    <property type="evidence" value="ECO:0007669"/>
    <property type="project" value="UniProtKB-SubCell"/>
</dbReference>
<sequence>MDRLGLIIVTILTLISTRLNIGRANTLTTCTNVYSELSRLQFRYYTEIPQNPVNAQDLKVCRTGMSCCTASLERELINQAKLDFHTSLQTSTMFLKYTLATSAVDFRTEFEDLLQYGKERIQQHFRTLYTSIAINMNSPIEDLFGSLMDYLHGMDVNVEHAVSRFFDTLFPHIYTSHINSKVTRLDSRYRDCLSNQASVIMPFGFAHRDLARILEKSLKVARMFLGTVNLGLEVLNSTENMPLTRRCTRALMQMRYCGQCQSLVGVPACQGFCFNVMKGCLANFMDLDLYWREYVAVVVDLVRVSMTAEYDLHSAMYTLDQKVMAAITRAIEDKDSIMQAAMITCGPPPLSRPSPYNDFAMNNPAGNIPIAPNPAIPLDELLLQFVGSLDSSKSVFRDLPLLMCSQGNMASDSNRDCWTGETQGVYRKIVVEDGLAAQLHNPEVKLTSRERELLNALQLMDKLEHKTELIERFLRSTVEDAGMLPMPGSGDYYSGSGSEEFSGSGDLSGSGSGDGVENSTLPQFSYTTVTPKETDFSFEPTSRGAGETRTKDPSGPTRRIPYRPATDPSVERTRRPDTQGAASSLHSVTLLLTSAMLCLSVFLHL</sequence>
<evidence type="ECO:0000313" key="15">
    <source>
        <dbReference type="Proteomes" id="UP000007110"/>
    </source>
</evidence>
<feature type="compositionally biased region" description="Low complexity" evidence="12">
    <location>
        <begin position="488"/>
        <end position="505"/>
    </location>
</feature>
<proteinExistence type="inferred from homology"/>